<organism evidence="1">
    <name type="scientific">marine metagenome</name>
    <dbReference type="NCBI Taxonomy" id="408172"/>
    <lineage>
        <taxon>unclassified sequences</taxon>
        <taxon>metagenomes</taxon>
        <taxon>ecological metagenomes</taxon>
    </lineage>
</organism>
<protein>
    <submittedName>
        <fullName evidence="1">Uncharacterized protein</fullName>
    </submittedName>
</protein>
<sequence length="36" mass="3711">MTVSTDLDAKQPNAIIAVADGMGWSEIGYRGGGIES</sequence>
<gene>
    <name evidence="1" type="ORF">METZ01_LOCUS72808</name>
</gene>
<evidence type="ECO:0000313" key="1">
    <source>
        <dbReference type="EMBL" id="SVA19954.1"/>
    </source>
</evidence>
<reference evidence="1" key="1">
    <citation type="submission" date="2018-05" db="EMBL/GenBank/DDBJ databases">
        <authorList>
            <person name="Lanie J.A."/>
            <person name="Ng W.-L."/>
            <person name="Kazmierczak K.M."/>
            <person name="Andrzejewski T.M."/>
            <person name="Davidsen T.M."/>
            <person name="Wayne K.J."/>
            <person name="Tettelin H."/>
            <person name="Glass J.I."/>
            <person name="Rusch D."/>
            <person name="Podicherti R."/>
            <person name="Tsui H.-C.T."/>
            <person name="Winkler M.E."/>
        </authorList>
    </citation>
    <scope>NUCLEOTIDE SEQUENCE</scope>
</reference>
<dbReference type="EMBL" id="UINC01005229">
    <property type="protein sequence ID" value="SVA19954.1"/>
    <property type="molecule type" value="Genomic_DNA"/>
</dbReference>
<name>A0A381TVU5_9ZZZZ</name>
<proteinExistence type="predicted"/>
<dbReference type="AlphaFoldDB" id="A0A381TVU5"/>
<accession>A0A381TVU5</accession>